<name>A0A7C5REC7_9DEIN</name>
<comment type="caution">
    <text evidence="4">The sequence shown here is derived from an EMBL/GenBank/DDBJ whole genome shotgun (WGS) entry which is preliminary data.</text>
</comment>
<dbReference type="SUPFAM" id="SSF51261">
    <property type="entry name" value="Duplicated hybrid motif"/>
    <property type="match status" value="1"/>
</dbReference>
<dbReference type="InterPro" id="IPR011055">
    <property type="entry name" value="Dup_hybrid_motif"/>
</dbReference>
<dbReference type="Pfam" id="PF01551">
    <property type="entry name" value="Peptidase_M23"/>
    <property type="match status" value="1"/>
</dbReference>
<protein>
    <submittedName>
        <fullName evidence="4">Peptidase M23</fullName>
    </submittedName>
</protein>
<evidence type="ECO:0000256" key="1">
    <source>
        <dbReference type="SAM" id="Coils"/>
    </source>
</evidence>
<sequence>MLLLLAHGQNLATQEETLRRLQEQAARAKALEAQSQARIQALNQELARLSQRVQNLLSEKARLEGEIARLERERAALRQEIARLKAEVAQTEARIAKLEKDLAVLKERLQALMRSLHREKAGRYLPLLRAQSFTDLAVRARWVGYLSQQDADLVRTLQATLKALREERERLSLLLADLSAKEAGLAKTQEALEKERRALEATLQGLRQEAEGKKALLRDALSERQRLQAQLAQLQARVLAERQRLLTLKRQEEERRRQEEERRRQEEARRQAARPVARQEPGQVVVPPPPLPATVGRLAFPVPGGRVLVPYGQEGPFQVLQGPSPGSPVQAAAEGYVAGILYLPNLGYTVMLVHTETLSTVYTNLQEPLVQEGQKVERGQLLGYTGGGLLIRPEELEFRVAVRVGDATRFVDPAAYY</sequence>
<reference evidence="4" key="1">
    <citation type="journal article" date="2020" name="mSystems">
        <title>Genome- and Community-Level Interaction Insights into Carbon Utilization and Element Cycling Functions of Hydrothermarchaeota in Hydrothermal Sediment.</title>
        <authorList>
            <person name="Zhou Z."/>
            <person name="Liu Y."/>
            <person name="Xu W."/>
            <person name="Pan J."/>
            <person name="Luo Z.H."/>
            <person name="Li M."/>
        </authorList>
    </citation>
    <scope>NUCLEOTIDE SEQUENCE [LARGE SCALE GENOMIC DNA]</scope>
    <source>
        <strain evidence="4">SpSt-1071</strain>
    </source>
</reference>
<dbReference type="SUPFAM" id="SSF90257">
    <property type="entry name" value="Myosin rod fragments"/>
    <property type="match status" value="1"/>
</dbReference>
<feature type="compositionally biased region" description="Basic and acidic residues" evidence="2">
    <location>
        <begin position="251"/>
        <end position="270"/>
    </location>
</feature>
<dbReference type="Gene3D" id="6.10.250.3150">
    <property type="match status" value="1"/>
</dbReference>
<proteinExistence type="predicted"/>
<dbReference type="EMBL" id="DRXE01000149">
    <property type="protein sequence ID" value="HHM67841.1"/>
    <property type="molecule type" value="Genomic_DNA"/>
</dbReference>
<keyword evidence="1" id="KW-0175">Coiled coil</keyword>
<accession>A0A7C5REC7</accession>
<dbReference type="PANTHER" id="PTHR21666:SF270">
    <property type="entry name" value="MUREIN HYDROLASE ACTIVATOR ENVC"/>
    <property type="match status" value="1"/>
</dbReference>
<dbReference type="CDD" id="cd12797">
    <property type="entry name" value="M23_peptidase"/>
    <property type="match status" value="1"/>
</dbReference>
<evidence type="ECO:0000313" key="4">
    <source>
        <dbReference type="EMBL" id="HHM67841.1"/>
    </source>
</evidence>
<evidence type="ECO:0000259" key="3">
    <source>
        <dbReference type="Pfam" id="PF01551"/>
    </source>
</evidence>
<dbReference type="AlphaFoldDB" id="A0A7C5REC7"/>
<dbReference type="InterPro" id="IPR016047">
    <property type="entry name" value="M23ase_b-sheet_dom"/>
</dbReference>
<gene>
    <name evidence="4" type="ORF">ENM28_03850</name>
</gene>
<dbReference type="GO" id="GO:0004222">
    <property type="term" value="F:metalloendopeptidase activity"/>
    <property type="evidence" value="ECO:0007669"/>
    <property type="project" value="TreeGrafter"/>
</dbReference>
<feature type="region of interest" description="Disordered" evidence="2">
    <location>
        <begin position="251"/>
        <end position="289"/>
    </location>
</feature>
<feature type="coiled-coil region" evidence="1">
    <location>
        <begin position="4"/>
        <end position="115"/>
    </location>
</feature>
<organism evidence="4">
    <name type="scientific">Thermus caliditerrae</name>
    <dbReference type="NCBI Taxonomy" id="1330700"/>
    <lineage>
        <taxon>Bacteria</taxon>
        <taxon>Thermotogati</taxon>
        <taxon>Deinococcota</taxon>
        <taxon>Deinococci</taxon>
        <taxon>Thermales</taxon>
        <taxon>Thermaceae</taxon>
        <taxon>Thermus</taxon>
    </lineage>
</organism>
<dbReference type="Gene3D" id="2.70.70.10">
    <property type="entry name" value="Glucose Permease (Domain IIA)"/>
    <property type="match status" value="1"/>
</dbReference>
<feature type="domain" description="M23ase beta-sheet core" evidence="3">
    <location>
        <begin position="324"/>
        <end position="400"/>
    </location>
</feature>
<evidence type="ECO:0000256" key="2">
    <source>
        <dbReference type="SAM" id="MobiDB-lite"/>
    </source>
</evidence>
<dbReference type="PANTHER" id="PTHR21666">
    <property type="entry name" value="PEPTIDASE-RELATED"/>
    <property type="match status" value="1"/>
</dbReference>
<dbReference type="OrthoDB" id="31320at2"/>
<dbReference type="InterPro" id="IPR050570">
    <property type="entry name" value="Cell_wall_metabolism_enzyme"/>
</dbReference>